<keyword evidence="4 6" id="KW-1133">Transmembrane helix</keyword>
<accession>A0A9R0J1N8</accession>
<dbReference type="RefSeq" id="XP_021859596.2">
    <property type="nucleotide sequence ID" value="XM_022003904.2"/>
</dbReference>
<dbReference type="Pfam" id="PF00854">
    <property type="entry name" value="PTR2"/>
    <property type="match status" value="1"/>
</dbReference>
<proteinExistence type="inferred from homology"/>
<dbReference type="Proteomes" id="UP000813463">
    <property type="component" value="Chromosome 1"/>
</dbReference>
<feature type="transmembrane region" description="Helical" evidence="6">
    <location>
        <begin position="58"/>
        <end position="75"/>
    </location>
</feature>
<evidence type="ECO:0000256" key="6">
    <source>
        <dbReference type="SAM" id="Phobius"/>
    </source>
</evidence>
<dbReference type="KEGG" id="soe:110798717"/>
<feature type="transmembrane region" description="Helical" evidence="6">
    <location>
        <begin position="465"/>
        <end position="488"/>
    </location>
</feature>
<dbReference type="GeneID" id="110798717"/>
<dbReference type="SUPFAM" id="SSF103473">
    <property type="entry name" value="MFS general substrate transporter"/>
    <property type="match status" value="1"/>
</dbReference>
<sequence>MDDHDQLQPIKGGWKSAIFIIFVEMAERFAYYGIAGNLMVYLNRVMEEPTASAAKYVNSWNGVSSLALFIGAFFADSYLGRFKTTLVSSSIFLMGLILLTISTSTKIPENVGTPLFFSALYITALGEGGHKPCVQTFAADQFDENTPSQRKAKSSFFNWWYLGIVVGATIAVLGVVYVEDNISWTLGFSIPTIAVGLALTVFIVGSSTYRKERPVGSPFTSMAQVVVAATRKRHVIESNSGRGLCYDDHVVGGHELTRTNHFRCLDKAMIIDDKDSWMKSRNPWRLCSVNQVEEVKLILGLIPIWICTFAYAIIVAQVHTFFIKQASTMKRSIGPKFQIPPASLQVIPGITILLCVPIYDRLFVPSIRNINNIPSGINTLQRIGIGLGLSILTIVIAALVESTRISAASKHGIIDDPVAIVPMSVGWLVPQFVVMGLSDMFAYVGMQELFYDQMPDDMRSIGSALTNGAIGVGALMSSAVITVVQEMSSKWGDPWLVNNLNRAHLDQFYWVLAGLCALDLVIYVLAAKWFVWKNTKVDQIMIC</sequence>
<comment type="similarity">
    <text evidence="2">Belongs to the major facilitator superfamily. Proton-dependent oligopeptide transporter (POT/PTR) (TC 2.A.17) family.</text>
</comment>
<feature type="transmembrane region" description="Helical" evidence="6">
    <location>
        <begin position="184"/>
        <end position="204"/>
    </location>
</feature>
<evidence type="ECO:0000313" key="7">
    <source>
        <dbReference type="Proteomes" id="UP000813463"/>
    </source>
</evidence>
<dbReference type="GO" id="GO:0016020">
    <property type="term" value="C:membrane"/>
    <property type="evidence" value="ECO:0000318"/>
    <property type="project" value="GO_Central"/>
</dbReference>
<feature type="transmembrane region" description="Helical" evidence="6">
    <location>
        <begin position="297"/>
        <end position="322"/>
    </location>
</feature>
<evidence type="ECO:0000256" key="3">
    <source>
        <dbReference type="ARBA" id="ARBA00022692"/>
    </source>
</evidence>
<evidence type="ECO:0000256" key="4">
    <source>
        <dbReference type="ARBA" id="ARBA00022989"/>
    </source>
</evidence>
<dbReference type="AlphaFoldDB" id="A0A9R0J1N8"/>
<reference evidence="7" key="1">
    <citation type="journal article" date="2021" name="Nat. Commun.">
        <title>Genomic analyses provide insights into spinach domestication and the genetic basis of agronomic traits.</title>
        <authorList>
            <person name="Cai X."/>
            <person name="Sun X."/>
            <person name="Xu C."/>
            <person name="Sun H."/>
            <person name="Wang X."/>
            <person name="Ge C."/>
            <person name="Zhang Z."/>
            <person name="Wang Q."/>
            <person name="Fei Z."/>
            <person name="Jiao C."/>
            <person name="Wang Q."/>
        </authorList>
    </citation>
    <scope>NUCLEOTIDE SEQUENCE [LARGE SCALE GENOMIC DNA]</scope>
    <source>
        <strain evidence="7">cv. Varoflay</strain>
    </source>
</reference>
<evidence type="ECO:0000256" key="1">
    <source>
        <dbReference type="ARBA" id="ARBA00004141"/>
    </source>
</evidence>
<evidence type="ECO:0000256" key="2">
    <source>
        <dbReference type="ARBA" id="ARBA00005982"/>
    </source>
</evidence>
<dbReference type="InterPro" id="IPR000109">
    <property type="entry name" value="POT_fam"/>
</dbReference>
<evidence type="ECO:0000256" key="5">
    <source>
        <dbReference type="ARBA" id="ARBA00023136"/>
    </source>
</evidence>
<feature type="transmembrane region" description="Helical" evidence="6">
    <location>
        <begin position="420"/>
        <end position="444"/>
    </location>
</feature>
<dbReference type="GO" id="GO:0055085">
    <property type="term" value="P:transmembrane transport"/>
    <property type="evidence" value="ECO:0000318"/>
    <property type="project" value="GO_Central"/>
</dbReference>
<keyword evidence="7" id="KW-1185">Reference proteome</keyword>
<comment type="subcellular location">
    <subcellularLocation>
        <location evidence="1">Membrane</location>
        <topology evidence="1">Multi-pass membrane protein</topology>
    </subcellularLocation>
</comment>
<dbReference type="GO" id="GO:0022857">
    <property type="term" value="F:transmembrane transporter activity"/>
    <property type="evidence" value="ECO:0000318"/>
    <property type="project" value="GO_Central"/>
</dbReference>
<reference evidence="8" key="2">
    <citation type="submission" date="2025-08" db="UniProtKB">
        <authorList>
            <consortium name="RefSeq"/>
        </authorList>
    </citation>
    <scope>IDENTIFICATION</scope>
    <source>
        <tissue evidence="8">Leaf</tissue>
    </source>
</reference>
<keyword evidence="5 6" id="KW-0472">Membrane</keyword>
<feature type="transmembrane region" description="Helical" evidence="6">
    <location>
        <begin position="159"/>
        <end position="178"/>
    </location>
</feature>
<keyword evidence="3 6" id="KW-0812">Transmembrane</keyword>
<organism evidence="7 8">
    <name type="scientific">Spinacia oleracea</name>
    <name type="common">Spinach</name>
    <dbReference type="NCBI Taxonomy" id="3562"/>
    <lineage>
        <taxon>Eukaryota</taxon>
        <taxon>Viridiplantae</taxon>
        <taxon>Streptophyta</taxon>
        <taxon>Embryophyta</taxon>
        <taxon>Tracheophyta</taxon>
        <taxon>Spermatophyta</taxon>
        <taxon>Magnoliopsida</taxon>
        <taxon>eudicotyledons</taxon>
        <taxon>Gunneridae</taxon>
        <taxon>Pentapetalae</taxon>
        <taxon>Caryophyllales</taxon>
        <taxon>Chenopodiaceae</taxon>
        <taxon>Chenopodioideae</taxon>
        <taxon>Anserineae</taxon>
        <taxon>Spinacia</taxon>
    </lineage>
</organism>
<feature type="transmembrane region" description="Helical" evidence="6">
    <location>
        <begin position="380"/>
        <end position="400"/>
    </location>
</feature>
<name>A0A9R0J1N8_SPIOL</name>
<gene>
    <name evidence="8" type="primary">LOC110798717</name>
</gene>
<evidence type="ECO:0000313" key="8">
    <source>
        <dbReference type="RefSeq" id="XP_021859596.2"/>
    </source>
</evidence>
<dbReference type="Gene3D" id="1.20.1250.20">
    <property type="entry name" value="MFS general substrate transporter like domains"/>
    <property type="match status" value="1"/>
</dbReference>
<dbReference type="PANTHER" id="PTHR11654">
    <property type="entry name" value="OLIGOPEPTIDE TRANSPORTER-RELATED"/>
    <property type="match status" value="1"/>
</dbReference>
<protein>
    <submittedName>
        <fullName evidence="8">Protein NRT1/ PTR FAMILY 5.4</fullName>
    </submittedName>
</protein>
<feature type="transmembrane region" description="Helical" evidence="6">
    <location>
        <begin position="81"/>
        <end position="101"/>
    </location>
</feature>
<dbReference type="InterPro" id="IPR036259">
    <property type="entry name" value="MFS_trans_sf"/>
</dbReference>
<feature type="transmembrane region" description="Helical" evidence="6">
    <location>
        <begin position="342"/>
        <end position="359"/>
    </location>
</feature>
<feature type="transmembrane region" description="Helical" evidence="6">
    <location>
        <begin position="508"/>
        <end position="531"/>
    </location>
</feature>